<organism evidence="1 2">
    <name type="scientific">Sphaerisporangium flaviroseum</name>
    <dbReference type="NCBI Taxonomy" id="509199"/>
    <lineage>
        <taxon>Bacteria</taxon>
        <taxon>Bacillati</taxon>
        <taxon>Actinomycetota</taxon>
        <taxon>Actinomycetes</taxon>
        <taxon>Streptosporangiales</taxon>
        <taxon>Streptosporangiaceae</taxon>
        <taxon>Sphaerisporangium</taxon>
    </lineage>
</organism>
<proteinExistence type="predicted"/>
<evidence type="ECO:0000313" key="2">
    <source>
        <dbReference type="Proteomes" id="UP001500888"/>
    </source>
</evidence>
<reference evidence="2" key="1">
    <citation type="journal article" date="2019" name="Int. J. Syst. Evol. Microbiol.">
        <title>The Global Catalogue of Microorganisms (GCM) 10K type strain sequencing project: providing services to taxonomists for standard genome sequencing and annotation.</title>
        <authorList>
            <consortium name="The Broad Institute Genomics Platform"/>
            <consortium name="The Broad Institute Genome Sequencing Center for Infectious Disease"/>
            <person name="Wu L."/>
            <person name="Ma J."/>
        </authorList>
    </citation>
    <scope>NUCLEOTIDE SEQUENCE [LARGE SCALE GENOMIC DNA]</scope>
    <source>
        <strain evidence="2">JCM 16908</strain>
    </source>
</reference>
<comment type="caution">
    <text evidence="1">The sequence shown here is derived from an EMBL/GenBank/DDBJ whole genome shotgun (WGS) entry which is preliminary data.</text>
</comment>
<keyword evidence="2" id="KW-1185">Reference proteome</keyword>
<gene>
    <name evidence="1" type="ORF">GCM10022226_50970</name>
</gene>
<accession>A0ABP7IQQ1</accession>
<sequence>MPSITEIDTALTDLWGASAPATWNRNRAAIASWLIWCQTKKHWPAPSVPADAERRKGNADETHAVAKTPSTGCCYAATSRSWSTVVRPRDHS</sequence>
<dbReference type="Proteomes" id="UP001500888">
    <property type="component" value="Unassembled WGS sequence"/>
</dbReference>
<name>A0ABP7IQQ1_9ACTN</name>
<evidence type="ECO:0008006" key="3">
    <source>
        <dbReference type="Google" id="ProtNLM"/>
    </source>
</evidence>
<protein>
    <recommendedName>
        <fullName evidence="3">Integrase SAM-like N-terminal domain-containing protein</fullName>
    </recommendedName>
</protein>
<dbReference type="EMBL" id="BAAAZR010000019">
    <property type="protein sequence ID" value="GAA3824165.1"/>
    <property type="molecule type" value="Genomic_DNA"/>
</dbReference>
<evidence type="ECO:0000313" key="1">
    <source>
        <dbReference type="EMBL" id="GAA3824165.1"/>
    </source>
</evidence>